<dbReference type="EMBL" id="CP097510">
    <property type="protein sequence ID" value="URE35202.1"/>
    <property type="molecule type" value="Genomic_DNA"/>
</dbReference>
<evidence type="ECO:0000313" key="1">
    <source>
        <dbReference type="EMBL" id="URE35202.1"/>
    </source>
</evidence>
<accession>A0A9E7HSG7</accession>
<evidence type="ECO:0000313" key="2">
    <source>
        <dbReference type="Proteomes" id="UP001055439"/>
    </source>
</evidence>
<protein>
    <submittedName>
        <fullName evidence="1">Uncharacterized protein</fullName>
    </submittedName>
</protein>
<keyword evidence="2" id="KW-1185">Reference proteome</keyword>
<dbReference type="AlphaFoldDB" id="A0A9E7HSG7"/>
<organism evidence="1 2">
    <name type="scientific">Musa troglodytarum</name>
    <name type="common">fe'i banana</name>
    <dbReference type="NCBI Taxonomy" id="320322"/>
    <lineage>
        <taxon>Eukaryota</taxon>
        <taxon>Viridiplantae</taxon>
        <taxon>Streptophyta</taxon>
        <taxon>Embryophyta</taxon>
        <taxon>Tracheophyta</taxon>
        <taxon>Spermatophyta</taxon>
        <taxon>Magnoliopsida</taxon>
        <taxon>Liliopsida</taxon>
        <taxon>Zingiberales</taxon>
        <taxon>Musaceae</taxon>
        <taxon>Musa</taxon>
    </lineage>
</organism>
<sequence length="48" mass="4697">MPEGGSTTRSSCSAVGRCSGVSDEAASEFDLLGCSAGPRARSVHGGVP</sequence>
<dbReference type="Proteomes" id="UP001055439">
    <property type="component" value="Chromosome 8"/>
</dbReference>
<name>A0A9E7HSG7_9LILI</name>
<dbReference type="OrthoDB" id="10056939at2759"/>
<proteinExistence type="predicted"/>
<gene>
    <name evidence="1" type="ORF">MUK42_17404</name>
</gene>
<reference evidence="1" key="1">
    <citation type="submission" date="2022-05" db="EMBL/GenBank/DDBJ databases">
        <title>The Musa troglodytarum L. genome provides insights into the mechanism of non-climacteric behaviour and enrichment of carotenoids.</title>
        <authorList>
            <person name="Wang J."/>
        </authorList>
    </citation>
    <scope>NUCLEOTIDE SEQUENCE</scope>
    <source>
        <tissue evidence="1">Leaf</tissue>
    </source>
</reference>